<dbReference type="InterPro" id="IPR022272">
    <property type="entry name" value="Lipocalin_CS"/>
</dbReference>
<dbReference type="GO" id="GO:0006950">
    <property type="term" value="P:response to stress"/>
    <property type="evidence" value="ECO:0007669"/>
    <property type="project" value="UniProtKB-ARBA"/>
</dbReference>
<dbReference type="RefSeq" id="WP_200345307.1">
    <property type="nucleotide sequence ID" value="NZ_NRSJ01000007.1"/>
</dbReference>
<reference evidence="3" key="1">
    <citation type="submission" date="2017-08" db="EMBL/GenBank/DDBJ databases">
        <authorList>
            <person name="Imhoff J.F."/>
            <person name="Rahn T."/>
            <person name="Kuenzel S."/>
            <person name="Neulinger S.C."/>
        </authorList>
    </citation>
    <scope>NUCLEOTIDE SEQUENCE</scope>
    <source>
        <strain evidence="3">DSM 11080</strain>
    </source>
</reference>
<dbReference type="EMBL" id="NRSJ01000007">
    <property type="protein sequence ID" value="MBK1704135.1"/>
    <property type="molecule type" value="Genomic_DNA"/>
</dbReference>
<comment type="caution">
    <text evidence="3">The sequence shown here is derived from an EMBL/GenBank/DDBJ whole genome shotgun (WGS) entry which is preliminary data.</text>
</comment>
<evidence type="ECO:0000313" key="4">
    <source>
        <dbReference type="Proteomes" id="UP001296776"/>
    </source>
</evidence>
<dbReference type="InterPro" id="IPR000566">
    <property type="entry name" value="Lipocln_cytosolic_FA-bd_dom"/>
</dbReference>
<name>A0AAJ0X9J5_9GAMM</name>
<evidence type="ECO:0000259" key="2">
    <source>
        <dbReference type="Pfam" id="PF08212"/>
    </source>
</evidence>
<proteinExistence type="predicted"/>
<dbReference type="InterPro" id="IPR047202">
    <property type="entry name" value="Lipocalin_Blc-like_dom"/>
</dbReference>
<evidence type="ECO:0000256" key="1">
    <source>
        <dbReference type="SAM" id="MobiDB-lite"/>
    </source>
</evidence>
<feature type="region of interest" description="Disordered" evidence="1">
    <location>
        <begin position="1"/>
        <end position="40"/>
    </location>
</feature>
<dbReference type="Pfam" id="PF08212">
    <property type="entry name" value="Lipocalin_2"/>
    <property type="match status" value="1"/>
</dbReference>
<dbReference type="PANTHER" id="PTHR10612">
    <property type="entry name" value="APOLIPOPROTEIN D"/>
    <property type="match status" value="1"/>
</dbReference>
<dbReference type="Proteomes" id="UP001296776">
    <property type="component" value="Unassembled WGS sequence"/>
</dbReference>
<dbReference type="InterPro" id="IPR012674">
    <property type="entry name" value="Calycin"/>
</dbReference>
<dbReference type="PANTHER" id="PTHR10612:SF34">
    <property type="entry name" value="APOLIPOPROTEIN D"/>
    <property type="match status" value="1"/>
</dbReference>
<feature type="domain" description="Lipocalin/cytosolic fatty-acid binding" evidence="2">
    <location>
        <begin position="82"/>
        <end position="227"/>
    </location>
</feature>
<dbReference type="CDD" id="cd19438">
    <property type="entry name" value="lipocalin_Blc-like"/>
    <property type="match status" value="1"/>
</dbReference>
<gene>
    <name evidence="3" type="ORF">CKO40_06130</name>
</gene>
<organism evidence="3 4">
    <name type="scientific">Halochromatium glycolicum</name>
    <dbReference type="NCBI Taxonomy" id="85075"/>
    <lineage>
        <taxon>Bacteria</taxon>
        <taxon>Pseudomonadati</taxon>
        <taxon>Pseudomonadota</taxon>
        <taxon>Gammaproteobacteria</taxon>
        <taxon>Chromatiales</taxon>
        <taxon>Chromatiaceae</taxon>
        <taxon>Halochromatium</taxon>
    </lineage>
</organism>
<sequence>MTDRLPPKRRTTGIQRPGSNAKRPNAGVDDRPEQPLSDWAEEIYTAPPRNQQRDDVDARVTVSTRLRKPRVYLTAPSTVERMDLERYMGRWYEIARLPYFTQRRCTQDVHADYRLGDDGMVYVTNRCTHADGGIGTAQAIARPVDSTANTRLEISFRMLYGVHVLWDDYWVIGLGTDYEYALVGQPSRRRGWVLARDPNPAQADIQRWLDEFEAKGFPAQAFERTHQSGQV</sequence>
<dbReference type="PROSITE" id="PS00213">
    <property type="entry name" value="LIPOCALIN"/>
    <property type="match status" value="1"/>
</dbReference>
<accession>A0AAJ0X9J5</accession>
<keyword evidence="4" id="KW-1185">Reference proteome</keyword>
<protein>
    <recommendedName>
        <fullName evidence="2">Lipocalin/cytosolic fatty-acid binding domain-containing protein</fullName>
    </recommendedName>
</protein>
<dbReference type="Gene3D" id="2.40.128.20">
    <property type="match status" value="1"/>
</dbReference>
<evidence type="ECO:0000313" key="3">
    <source>
        <dbReference type="EMBL" id="MBK1704135.1"/>
    </source>
</evidence>
<dbReference type="SUPFAM" id="SSF50814">
    <property type="entry name" value="Lipocalins"/>
    <property type="match status" value="1"/>
</dbReference>
<dbReference type="AlphaFoldDB" id="A0AAJ0X9J5"/>
<reference evidence="3" key="2">
    <citation type="journal article" date="2020" name="Microorganisms">
        <title>Osmotic Adaptation and Compatible Solute Biosynthesis of Phototrophic Bacteria as Revealed from Genome Analyses.</title>
        <authorList>
            <person name="Imhoff J.F."/>
            <person name="Rahn T."/>
            <person name="Kunzel S."/>
            <person name="Keller A."/>
            <person name="Neulinger S.C."/>
        </authorList>
    </citation>
    <scope>NUCLEOTIDE SEQUENCE</scope>
    <source>
        <strain evidence="3">DSM 11080</strain>
    </source>
</reference>